<evidence type="ECO:0000313" key="3">
    <source>
        <dbReference type="Proteomes" id="UP001268864"/>
    </source>
</evidence>
<protein>
    <submittedName>
        <fullName evidence="2">Uncharacterized protein</fullName>
    </submittedName>
</protein>
<proteinExistence type="predicted"/>
<feature type="region of interest" description="Disordered" evidence="1">
    <location>
        <begin position="135"/>
        <end position="172"/>
    </location>
</feature>
<dbReference type="Proteomes" id="UP001268864">
    <property type="component" value="Unassembled WGS sequence"/>
</dbReference>
<gene>
    <name evidence="2" type="ORF">NDI86_21655</name>
</gene>
<name>A0ABU2FWT7_9EURY</name>
<feature type="compositionally biased region" description="Basic and acidic residues" evidence="1">
    <location>
        <begin position="149"/>
        <end position="172"/>
    </location>
</feature>
<comment type="caution">
    <text evidence="2">The sequence shown here is derived from an EMBL/GenBank/DDBJ whole genome shotgun (WGS) entry which is preliminary data.</text>
</comment>
<keyword evidence="3" id="KW-1185">Reference proteome</keyword>
<reference evidence="2 3" key="1">
    <citation type="submission" date="2022-06" db="EMBL/GenBank/DDBJ databases">
        <title>Halomicroarcula sp. a new haloarchaeum isolate from saline soil.</title>
        <authorList>
            <person name="Strakova D."/>
            <person name="Galisteo C."/>
            <person name="Sanchez-Porro C."/>
            <person name="Ventosa A."/>
        </authorList>
    </citation>
    <scope>NUCLEOTIDE SEQUENCE [LARGE SCALE GENOMIC DNA]</scope>
    <source>
        <strain evidence="2 3">S3CR25-11</strain>
    </source>
</reference>
<dbReference type="EMBL" id="JAMQOS010000010">
    <property type="protein sequence ID" value="MDS0284711.1"/>
    <property type="molecule type" value="Genomic_DNA"/>
</dbReference>
<evidence type="ECO:0000313" key="2">
    <source>
        <dbReference type="EMBL" id="MDS0284711.1"/>
    </source>
</evidence>
<evidence type="ECO:0000256" key="1">
    <source>
        <dbReference type="SAM" id="MobiDB-lite"/>
    </source>
</evidence>
<sequence>MVPNFGEPEADWTDEYDWTRYRGSQPYPCPGGWVLDIIEGDGGMWYLYAEIGEDHETDSDVHDAFEPDYEAYNDAREETAFLSSKIVEDNLAERTSTTEYEMKVAGEVVFRRVEPDRDDLWSAVAEALQAYCDGESLEDIAPSTGELPEDLKKEQETEQRKAENKGLGEFDD</sequence>
<accession>A0ABU2FWT7</accession>
<organism evidence="2 3">
    <name type="scientific">Haloarcula onubensis</name>
    <dbReference type="NCBI Taxonomy" id="2950539"/>
    <lineage>
        <taxon>Archaea</taxon>
        <taxon>Methanobacteriati</taxon>
        <taxon>Methanobacteriota</taxon>
        <taxon>Stenosarchaea group</taxon>
        <taxon>Halobacteria</taxon>
        <taxon>Halobacteriales</taxon>
        <taxon>Haloarculaceae</taxon>
        <taxon>Haloarcula</taxon>
    </lineage>
</organism>
<dbReference type="RefSeq" id="WP_310902377.1">
    <property type="nucleotide sequence ID" value="NZ_JAMQOS010000010.1"/>
</dbReference>